<keyword evidence="3 6" id="KW-0812">Transmembrane</keyword>
<dbReference type="InterPro" id="IPR006685">
    <property type="entry name" value="MscS_channel_2nd"/>
</dbReference>
<evidence type="ECO:0000256" key="2">
    <source>
        <dbReference type="ARBA" id="ARBA00022475"/>
    </source>
</evidence>
<feature type="compositionally biased region" description="Gly residues" evidence="7">
    <location>
        <begin position="348"/>
        <end position="358"/>
    </location>
</feature>
<organism evidence="9 10">
    <name type="scientific">Halopseudomonas pachastrellae</name>
    <dbReference type="NCBI Taxonomy" id="254161"/>
    <lineage>
        <taxon>Bacteria</taxon>
        <taxon>Pseudomonadati</taxon>
        <taxon>Pseudomonadota</taxon>
        <taxon>Gammaproteobacteria</taxon>
        <taxon>Pseudomonadales</taxon>
        <taxon>Pseudomonadaceae</taxon>
        <taxon>Halopseudomonas</taxon>
    </lineage>
</organism>
<feature type="transmembrane region" description="Helical" evidence="6">
    <location>
        <begin position="12"/>
        <end position="35"/>
    </location>
</feature>
<protein>
    <recommendedName>
        <fullName evidence="6">Small-conductance mechanosensitive channel</fullName>
    </recommendedName>
</protein>
<dbReference type="Gene3D" id="2.30.30.60">
    <property type="match status" value="1"/>
</dbReference>
<comment type="function">
    <text evidence="6">Mechanosensitive channel that participates in the regulation of osmotic pressure changes within the cell, opening in response to stretch forces in the membrane lipid bilayer, without the need for other proteins. Contributes to normal resistance to hypoosmotic shock. Forms an ion channel of 1.0 nanosiemens conductance with a slight preference for anions.</text>
</comment>
<dbReference type="EMBL" id="MUBC01000026">
    <property type="protein sequence ID" value="ONM43534.1"/>
    <property type="molecule type" value="Genomic_DNA"/>
</dbReference>
<comment type="similarity">
    <text evidence="6">Belongs to the MscS (TC 1.A.23) family.</text>
</comment>
<keyword evidence="10" id="KW-1185">Reference proteome</keyword>
<name>A0A1S8DDQ4_9GAMM</name>
<evidence type="ECO:0000313" key="10">
    <source>
        <dbReference type="Proteomes" id="UP000242847"/>
    </source>
</evidence>
<keyword evidence="6" id="KW-0406">Ion transport</keyword>
<feature type="region of interest" description="Disordered" evidence="7">
    <location>
        <begin position="334"/>
        <end position="358"/>
    </location>
</feature>
<accession>A0A1S8DDQ4</accession>
<dbReference type="Pfam" id="PF00924">
    <property type="entry name" value="MS_channel_2nd"/>
    <property type="match status" value="1"/>
</dbReference>
<gene>
    <name evidence="9" type="ORF">BXT89_12425</name>
</gene>
<evidence type="ECO:0000256" key="3">
    <source>
        <dbReference type="ARBA" id="ARBA00022692"/>
    </source>
</evidence>
<dbReference type="PANTHER" id="PTHR30221:SF18">
    <property type="entry name" value="SLL0590 PROTEIN"/>
    <property type="match status" value="1"/>
</dbReference>
<dbReference type="Proteomes" id="UP000242847">
    <property type="component" value="Unassembled WGS sequence"/>
</dbReference>
<comment type="caution">
    <text evidence="6">Lacks conserved residue(s) required for the propagation of feature annotation.</text>
</comment>
<evidence type="ECO:0000256" key="1">
    <source>
        <dbReference type="ARBA" id="ARBA00004651"/>
    </source>
</evidence>
<dbReference type="GO" id="GO:0005886">
    <property type="term" value="C:plasma membrane"/>
    <property type="evidence" value="ECO:0007669"/>
    <property type="project" value="UniProtKB-SubCell"/>
</dbReference>
<keyword evidence="4 6" id="KW-1133">Transmembrane helix</keyword>
<dbReference type="InterPro" id="IPR045275">
    <property type="entry name" value="MscS_archaea/bacteria_type"/>
</dbReference>
<dbReference type="STRING" id="254161.SAMN05216256_10220"/>
<evidence type="ECO:0000256" key="5">
    <source>
        <dbReference type="ARBA" id="ARBA00023136"/>
    </source>
</evidence>
<dbReference type="InterPro" id="IPR010920">
    <property type="entry name" value="LSM_dom_sf"/>
</dbReference>
<keyword evidence="6" id="KW-0997">Cell inner membrane</keyword>
<evidence type="ECO:0000259" key="8">
    <source>
        <dbReference type="Pfam" id="PF00924"/>
    </source>
</evidence>
<evidence type="ECO:0000256" key="4">
    <source>
        <dbReference type="ARBA" id="ARBA00022989"/>
    </source>
</evidence>
<dbReference type="RefSeq" id="WP_083727989.1">
    <property type="nucleotide sequence ID" value="NZ_FOUD01000002.1"/>
</dbReference>
<comment type="caution">
    <text evidence="9">The sequence shown here is derived from an EMBL/GenBank/DDBJ whole genome shotgun (WGS) entry which is preliminary data.</text>
</comment>
<keyword evidence="5 6" id="KW-0472">Membrane</keyword>
<comment type="subunit">
    <text evidence="6">Homoheptamer.</text>
</comment>
<evidence type="ECO:0000256" key="7">
    <source>
        <dbReference type="SAM" id="MobiDB-lite"/>
    </source>
</evidence>
<reference evidence="9 10" key="1">
    <citation type="submission" date="2017-01" db="EMBL/GenBank/DDBJ databases">
        <title>Draft genome sequence of Pseudomonas pachastrellae type strain CCUG 46540T from a deep sea.</title>
        <authorList>
            <person name="Gomila M."/>
            <person name="Mulet M."/>
            <person name="Lalucat J."/>
            <person name="Garcia-Valdes E."/>
        </authorList>
    </citation>
    <scope>NUCLEOTIDE SEQUENCE [LARGE SCALE GENOMIC DNA]</scope>
    <source>
        <strain evidence="9 10">CCUG 46540</strain>
    </source>
</reference>
<feature type="transmembrane region" description="Helical" evidence="6">
    <location>
        <begin position="47"/>
        <end position="67"/>
    </location>
</feature>
<keyword evidence="6" id="KW-0813">Transport</keyword>
<dbReference type="InterPro" id="IPR011066">
    <property type="entry name" value="MscS_channel_C_sf"/>
</dbReference>
<dbReference type="GO" id="GO:0008381">
    <property type="term" value="F:mechanosensitive monoatomic ion channel activity"/>
    <property type="evidence" value="ECO:0007669"/>
    <property type="project" value="InterPro"/>
</dbReference>
<comment type="subcellular location">
    <subcellularLocation>
        <location evidence="6">Cell inner membrane</location>
        <topology evidence="6">Multi-pass membrane protein</topology>
    </subcellularLocation>
    <subcellularLocation>
        <location evidence="1">Cell membrane</location>
        <topology evidence="1">Multi-pass membrane protein</topology>
    </subcellularLocation>
</comment>
<feature type="transmembrane region" description="Helical" evidence="6">
    <location>
        <begin position="79"/>
        <end position="104"/>
    </location>
</feature>
<sequence>MNLLTDIAAAALASIPLLLTLGLVTLVLALAHFLLIRRNRDLGNERLFSRQLIMLALTLIGLVAVILALPVSEGARNQIIALLGLLISGVFAFSSSNIFANLAAGVLMRMTRPFVLGDFISVGEHFGRVAERGLFDTEIQSESGELIALPNSYLTSRPIATLRSDGALVSAELSLGYDAHHADIEPLLLAAAKASGLQDAFVQLLELGNFAISYRVSGVLPEARGLITARSTLYKAILDGLHGAGIEIMSPTIMNQRPVPAEQVFIPAGGGYRQRRAQAAEAEAVLFDKAELAQQLAERKAQLSEQARALEEEAKGADAERKAAIKAQLERMREQRRELDAMTESGGEAAGAGQAGRS</sequence>
<keyword evidence="6" id="KW-0407">Ion channel</keyword>
<dbReference type="SUPFAM" id="SSF50182">
    <property type="entry name" value="Sm-like ribonucleoproteins"/>
    <property type="match status" value="1"/>
</dbReference>
<evidence type="ECO:0000313" key="9">
    <source>
        <dbReference type="EMBL" id="ONM43534.1"/>
    </source>
</evidence>
<dbReference type="OrthoDB" id="9780668at2"/>
<keyword evidence="2" id="KW-1003">Cell membrane</keyword>
<proteinExistence type="inferred from homology"/>
<dbReference type="AlphaFoldDB" id="A0A1S8DDQ4"/>
<evidence type="ECO:0000256" key="6">
    <source>
        <dbReference type="RuleBase" id="RU369025"/>
    </source>
</evidence>
<dbReference type="SUPFAM" id="SSF82689">
    <property type="entry name" value="Mechanosensitive channel protein MscS (YggB), C-terminal domain"/>
    <property type="match status" value="1"/>
</dbReference>
<dbReference type="PANTHER" id="PTHR30221">
    <property type="entry name" value="SMALL-CONDUCTANCE MECHANOSENSITIVE CHANNEL"/>
    <property type="match status" value="1"/>
</dbReference>
<feature type="domain" description="Mechanosensitive ion channel MscS" evidence="8">
    <location>
        <begin position="97"/>
        <end position="159"/>
    </location>
</feature>
<dbReference type="InterPro" id="IPR023408">
    <property type="entry name" value="MscS_beta-dom_sf"/>
</dbReference>